<protein>
    <submittedName>
        <fullName evidence="1">Putative lipoprotein</fullName>
    </submittedName>
</protein>
<proteinExistence type="predicted"/>
<dbReference type="PROSITE" id="PS51257">
    <property type="entry name" value="PROKAR_LIPOPROTEIN"/>
    <property type="match status" value="1"/>
</dbReference>
<evidence type="ECO:0000313" key="1">
    <source>
        <dbReference type="EMBL" id="APH16508.1"/>
    </source>
</evidence>
<dbReference type="AlphaFoldDB" id="A0A1L3NK91"/>
<dbReference type="RefSeq" id="WP_072585054.1">
    <property type="nucleotide sequence ID" value="NZ_CP013243.1"/>
</dbReference>
<reference evidence="1 2" key="1">
    <citation type="submission" date="2015-11" db="EMBL/GenBank/DDBJ databases">
        <authorList>
            <person name="Hill K.K."/>
            <person name="Shirey T.B."/>
            <person name="Raphael B."/>
            <person name="Daligault H.E."/>
            <person name="Davenport K.W."/>
            <person name="Bruce D.C."/>
            <person name="Foley B.T."/>
            <person name="Johnson S.L."/>
        </authorList>
    </citation>
    <scope>NUCLEOTIDE SEQUENCE [LARGE SCALE GENOMIC DNA]</scope>
    <source>
        <strain evidence="1 2">CDC_1632</strain>
    </source>
</reference>
<dbReference type="EMBL" id="CP013243">
    <property type="protein sequence ID" value="APH16508.1"/>
    <property type="molecule type" value="Genomic_DNA"/>
</dbReference>
<gene>
    <name evidence="1" type="ORF">NPD5_1221</name>
</gene>
<dbReference type="Proteomes" id="UP000182204">
    <property type="component" value="Chromosome"/>
</dbReference>
<accession>A0A1L3NK91</accession>
<sequence>MKVYKILSITLVIFLLIPFTAGCSSFKATKGMIPSLGCMKDDIKHKSSSNSVITFDLKKGDKVKFIYDSNVKEGELKIQLIRSKNEVIQNFPINKSGTKELVIDKDGGYRLSANYDNFIGNYNMNVNKVK</sequence>
<evidence type="ECO:0000313" key="2">
    <source>
        <dbReference type="Proteomes" id="UP000182204"/>
    </source>
</evidence>
<keyword evidence="1" id="KW-0449">Lipoprotein</keyword>
<organism evidence="1 2">
    <name type="scientific">Clostridium sporogenes</name>
    <dbReference type="NCBI Taxonomy" id="1509"/>
    <lineage>
        <taxon>Bacteria</taxon>
        <taxon>Bacillati</taxon>
        <taxon>Bacillota</taxon>
        <taxon>Clostridia</taxon>
        <taxon>Eubacteriales</taxon>
        <taxon>Clostridiaceae</taxon>
        <taxon>Clostridium</taxon>
    </lineage>
</organism>
<name>A0A1L3NK91_CLOSG</name>